<sequence length="206" mass="22355">MHAAQCFSRPRRGALVGIASALVMLAGAGSAHAEPHTYQIDAEHFGISFSIRHLGFADTLGLFLKARGSFVYDEKTRVLSAGRVVVDAKSVFTNHDARDKHVRDDDFLAAKAHPEIVFVADAFEPTSDQGGRLAGKLTLRGQTHPVVLDVVLNKAADYPMGHGKHTLGVSASTTIKRSQWGMSYAVEPPMVGDEVKLVFEFEANRE</sequence>
<protein>
    <recommendedName>
        <fullName evidence="2">Lipid/polyisoprenoid-binding YceI-like domain-containing protein</fullName>
    </recommendedName>
</protein>
<dbReference type="OrthoDB" id="9811006at2"/>
<dbReference type="PATRIC" id="fig|1348657.5.peg.3297"/>
<evidence type="ECO:0000313" key="4">
    <source>
        <dbReference type="Proteomes" id="UP000015455"/>
    </source>
</evidence>
<dbReference type="RefSeq" id="WP_021250690.1">
    <property type="nucleotide sequence ID" value="NZ_ATJV01000092.1"/>
</dbReference>
<evidence type="ECO:0000259" key="2">
    <source>
        <dbReference type="SMART" id="SM00867"/>
    </source>
</evidence>
<name>T0AUD0_9RHOO</name>
<dbReference type="eggNOG" id="COG2353">
    <property type="taxonomic scope" value="Bacteria"/>
</dbReference>
<dbReference type="InterPro" id="IPR036761">
    <property type="entry name" value="TTHA0802/YceI-like_sf"/>
</dbReference>
<dbReference type="InterPro" id="IPR007372">
    <property type="entry name" value="Lipid/polyisoprenoid-bd_YceI"/>
</dbReference>
<comment type="caution">
    <text evidence="3">The sequence shown here is derived from an EMBL/GenBank/DDBJ whole genome shotgun (WGS) entry which is preliminary data.</text>
</comment>
<dbReference type="STRING" id="1348657.M622_06560"/>
<organism evidence="3 4">
    <name type="scientific">Thauera terpenica 58Eu</name>
    <dbReference type="NCBI Taxonomy" id="1348657"/>
    <lineage>
        <taxon>Bacteria</taxon>
        <taxon>Pseudomonadati</taxon>
        <taxon>Pseudomonadota</taxon>
        <taxon>Betaproteobacteria</taxon>
        <taxon>Rhodocyclales</taxon>
        <taxon>Zoogloeaceae</taxon>
        <taxon>Thauera</taxon>
    </lineage>
</organism>
<dbReference type="SUPFAM" id="SSF101874">
    <property type="entry name" value="YceI-like"/>
    <property type="match status" value="1"/>
</dbReference>
<dbReference type="SMART" id="SM00867">
    <property type="entry name" value="YceI"/>
    <property type="match status" value="1"/>
</dbReference>
<dbReference type="Gene3D" id="2.40.128.110">
    <property type="entry name" value="Lipid/polyisoprenoid-binding, YceI-like"/>
    <property type="match status" value="1"/>
</dbReference>
<evidence type="ECO:0000256" key="1">
    <source>
        <dbReference type="SAM" id="SignalP"/>
    </source>
</evidence>
<keyword evidence="1" id="KW-0732">Signal</keyword>
<reference evidence="3 4" key="1">
    <citation type="submission" date="2013-06" db="EMBL/GenBank/DDBJ databases">
        <title>Draft genome sequence of Thauera terpenica.</title>
        <authorList>
            <person name="Liu B."/>
            <person name="Frostegard A.H."/>
            <person name="Shapleigh J.P."/>
        </authorList>
    </citation>
    <scope>NUCLEOTIDE SEQUENCE [LARGE SCALE GENOMIC DNA]</scope>
    <source>
        <strain evidence="3 4">58Eu</strain>
    </source>
</reference>
<proteinExistence type="predicted"/>
<feature type="domain" description="Lipid/polyisoprenoid-binding YceI-like" evidence="2">
    <location>
        <begin position="37"/>
        <end position="204"/>
    </location>
</feature>
<gene>
    <name evidence="3" type="ORF">M622_06560</name>
</gene>
<dbReference type="AlphaFoldDB" id="T0AUD0"/>
<dbReference type="EMBL" id="ATJV01000092">
    <property type="protein sequence ID" value="EPZ14233.1"/>
    <property type="molecule type" value="Genomic_DNA"/>
</dbReference>
<keyword evidence="4" id="KW-1185">Reference proteome</keyword>
<dbReference type="PANTHER" id="PTHR34406:SF1">
    <property type="entry name" value="PROTEIN YCEI"/>
    <property type="match status" value="1"/>
</dbReference>
<accession>T0AUD0</accession>
<dbReference type="Pfam" id="PF04264">
    <property type="entry name" value="YceI"/>
    <property type="match status" value="1"/>
</dbReference>
<feature type="chain" id="PRO_5004573805" description="Lipid/polyisoprenoid-binding YceI-like domain-containing protein" evidence="1">
    <location>
        <begin position="34"/>
        <end position="206"/>
    </location>
</feature>
<evidence type="ECO:0000313" key="3">
    <source>
        <dbReference type="EMBL" id="EPZ14233.1"/>
    </source>
</evidence>
<feature type="signal peptide" evidence="1">
    <location>
        <begin position="1"/>
        <end position="33"/>
    </location>
</feature>
<dbReference type="Proteomes" id="UP000015455">
    <property type="component" value="Unassembled WGS sequence"/>
</dbReference>
<dbReference type="PANTHER" id="PTHR34406">
    <property type="entry name" value="PROTEIN YCEI"/>
    <property type="match status" value="1"/>
</dbReference>